<evidence type="ECO:0000313" key="2">
    <source>
        <dbReference type="EMBL" id="PSL50403.1"/>
    </source>
</evidence>
<evidence type="ECO:0000256" key="1">
    <source>
        <dbReference type="SAM" id="SignalP"/>
    </source>
</evidence>
<accession>A0A2P8HVY6</accession>
<comment type="caution">
    <text evidence="2">The sequence shown here is derived from an EMBL/GenBank/DDBJ whole genome shotgun (WGS) entry which is preliminary data.</text>
</comment>
<feature type="signal peptide" evidence="1">
    <location>
        <begin position="1"/>
        <end position="23"/>
    </location>
</feature>
<organism evidence="2 3">
    <name type="scientific">Salsuginibacillus halophilus</name>
    <dbReference type="NCBI Taxonomy" id="517424"/>
    <lineage>
        <taxon>Bacteria</taxon>
        <taxon>Bacillati</taxon>
        <taxon>Bacillota</taxon>
        <taxon>Bacilli</taxon>
        <taxon>Bacillales</taxon>
        <taxon>Bacillaceae</taxon>
        <taxon>Salsuginibacillus</taxon>
    </lineage>
</organism>
<dbReference type="EMBL" id="PYAV01000003">
    <property type="protein sequence ID" value="PSL50403.1"/>
    <property type="molecule type" value="Genomic_DNA"/>
</dbReference>
<gene>
    <name evidence="2" type="ORF">B0H94_10314</name>
</gene>
<keyword evidence="3" id="KW-1185">Reference proteome</keyword>
<feature type="chain" id="PRO_5015126492" description="Sporulation lipoprotein YhcN/YlaJ" evidence="1">
    <location>
        <begin position="24"/>
        <end position="135"/>
    </location>
</feature>
<name>A0A2P8HVY6_9BACI</name>
<dbReference type="AlphaFoldDB" id="A0A2P8HVY6"/>
<proteinExistence type="predicted"/>
<evidence type="ECO:0000313" key="3">
    <source>
        <dbReference type="Proteomes" id="UP000242310"/>
    </source>
</evidence>
<protein>
    <recommendedName>
        <fullName evidence="4">Sporulation lipoprotein YhcN/YlaJ</fullName>
    </recommendedName>
</protein>
<sequence>MGHIKVLLAAAVFTLMFAATGEAAEDQCGQGHAHKAANAVEALHEVTEARAVSCENKVYVSAEVAHRYRLQLPEVRKEATMALSDAFDDNISFHFSTDLKVWQLLSRLEARVNEGDITKKETIRELTAVDEHMKG</sequence>
<dbReference type="Proteomes" id="UP000242310">
    <property type="component" value="Unassembled WGS sequence"/>
</dbReference>
<dbReference type="RefSeq" id="WP_106587740.1">
    <property type="nucleotide sequence ID" value="NZ_PYAV01000003.1"/>
</dbReference>
<keyword evidence="1" id="KW-0732">Signal</keyword>
<evidence type="ECO:0008006" key="4">
    <source>
        <dbReference type="Google" id="ProtNLM"/>
    </source>
</evidence>
<reference evidence="2 3" key="1">
    <citation type="submission" date="2018-03" db="EMBL/GenBank/DDBJ databases">
        <title>Genomic Encyclopedia of Type Strains, Phase III (KMG-III): the genomes of soil and plant-associated and newly described type strains.</title>
        <authorList>
            <person name="Whitman W."/>
        </authorList>
    </citation>
    <scope>NUCLEOTIDE SEQUENCE [LARGE SCALE GENOMIC DNA]</scope>
    <source>
        <strain evidence="2 3">CGMCC 1.07653</strain>
    </source>
</reference>